<evidence type="ECO:0000313" key="2">
    <source>
        <dbReference type="WBParaSite" id="nRc.2.0.1.t12781-RA"/>
    </source>
</evidence>
<name>A0A915IF12_ROMCU</name>
<proteinExistence type="predicted"/>
<dbReference type="AlphaFoldDB" id="A0A915IF12"/>
<protein>
    <submittedName>
        <fullName evidence="2">Uncharacterized protein</fullName>
    </submittedName>
</protein>
<dbReference type="WBParaSite" id="nRc.2.0.1.t12781-RA">
    <property type="protein sequence ID" value="nRc.2.0.1.t12781-RA"/>
    <property type="gene ID" value="nRc.2.0.1.g12781"/>
</dbReference>
<keyword evidence="1" id="KW-1185">Reference proteome</keyword>
<organism evidence="1 2">
    <name type="scientific">Romanomermis culicivorax</name>
    <name type="common">Nematode worm</name>
    <dbReference type="NCBI Taxonomy" id="13658"/>
    <lineage>
        <taxon>Eukaryota</taxon>
        <taxon>Metazoa</taxon>
        <taxon>Ecdysozoa</taxon>
        <taxon>Nematoda</taxon>
        <taxon>Enoplea</taxon>
        <taxon>Dorylaimia</taxon>
        <taxon>Mermithida</taxon>
        <taxon>Mermithoidea</taxon>
        <taxon>Mermithidae</taxon>
        <taxon>Romanomermis</taxon>
    </lineage>
</organism>
<accession>A0A915IF12</accession>
<evidence type="ECO:0000313" key="1">
    <source>
        <dbReference type="Proteomes" id="UP000887565"/>
    </source>
</evidence>
<dbReference type="Proteomes" id="UP000887565">
    <property type="component" value="Unplaced"/>
</dbReference>
<reference evidence="2" key="1">
    <citation type="submission" date="2022-11" db="UniProtKB">
        <authorList>
            <consortium name="WormBaseParasite"/>
        </authorList>
    </citation>
    <scope>IDENTIFICATION</scope>
</reference>
<sequence length="77" mass="7845">MIYVLHGRGCIFGSIAPGASLCVVATAEVVLAVAVEKRQIYGAEAVPIFAGGNQLKVCSCDSGPVIGPCYGDCQKGD</sequence>